<gene>
    <name evidence="2" type="ORF">ARALYDRAFT_917866</name>
</gene>
<dbReference type="AlphaFoldDB" id="D7MN65"/>
<dbReference type="HOGENOM" id="CLU_1284869_0_0_1"/>
<dbReference type="eggNOG" id="KOG0973">
    <property type="taxonomic scope" value="Eukaryota"/>
</dbReference>
<evidence type="ECO:0000259" key="1">
    <source>
        <dbReference type="Pfam" id="PF02721"/>
    </source>
</evidence>
<dbReference type="PANTHER" id="PTHR47165">
    <property type="entry name" value="OS03G0429900 PROTEIN"/>
    <property type="match status" value="1"/>
</dbReference>
<keyword evidence="3" id="KW-1185">Reference proteome</keyword>
<proteinExistence type="predicted"/>
<dbReference type="CDD" id="cd04480">
    <property type="entry name" value="RPA1_DBD_A_like"/>
    <property type="match status" value="1"/>
</dbReference>
<feature type="domain" description="Replication protein A 70 kDa DNA-binding subunit B/D first OB fold" evidence="1">
    <location>
        <begin position="76"/>
        <end position="164"/>
    </location>
</feature>
<dbReference type="InterPro" id="IPR012340">
    <property type="entry name" value="NA-bd_OB-fold"/>
</dbReference>
<dbReference type="Proteomes" id="UP000008694">
    <property type="component" value="Unassembled WGS sequence"/>
</dbReference>
<dbReference type="Gramene" id="scaffold_801266.1">
    <property type="protein sequence ID" value="scaffold_801266.1"/>
    <property type="gene ID" value="scaffold_801266.1"/>
</dbReference>
<dbReference type="EMBL" id="GL348720">
    <property type="protein sequence ID" value="EFH41962.1"/>
    <property type="molecule type" value="Genomic_DNA"/>
</dbReference>
<evidence type="ECO:0000313" key="2">
    <source>
        <dbReference type="EMBL" id="EFH41962.1"/>
    </source>
</evidence>
<organism evidence="3">
    <name type="scientific">Arabidopsis lyrata subsp. lyrata</name>
    <name type="common">Lyre-leaved rock-cress</name>
    <dbReference type="NCBI Taxonomy" id="81972"/>
    <lineage>
        <taxon>Eukaryota</taxon>
        <taxon>Viridiplantae</taxon>
        <taxon>Streptophyta</taxon>
        <taxon>Embryophyta</taxon>
        <taxon>Tracheophyta</taxon>
        <taxon>Spermatophyta</taxon>
        <taxon>Magnoliopsida</taxon>
        <taxon>eudicotyledons</taxon>
        <taxon>Gunneridae</taxon>
        <taxon>Pentapetalae</taxon>
        <taxon>rosids</taxon>
        <taxon>malvids</taxon>
        <taxon>Brassicales</taxon>
        <taxon>Brassicaceae</taxon>
        <taxon>Camelineae</taxon>
        <taxon>Arabidopsis</taxon>
    </lineage>
</organism>
<dbReference type="Pfam" id="PF02721">
    <property type="entry name" value="DUF223"/>
    <property type="match status" value="1"/>
</dbReference>
<sequence>MIAEKPFWVKHEGLQIFSIDVQPNGERFATGGGDHKLVLQHNLSQLVQKMKTQVQHTNKDCITIDQLNKKRSYRRTIVRLTKKWEARYLKKNNELIGINFLLLDEKENTIQGSVHHSLIEKFGAHLCEGSLIEICNFNVQDCNKNYKVSDHKFQMILTERTTIASVNQNLCKISLEKFRFRNHEDLAKLKDMTQHLYVEWKSQQQYGQNKQNKLF</sequence>
<evidence type="ECO:0000313" key="3">
    <source>
        <dbReference type="Proteomes" id="UP000008694"/>
    </source>
</evidence>
<name>D7MN65_ARALL</name>
<accession>D7MN65</accession>
<dbReference type="PANTHER" id="PTHR47165:SF4">
    <property type="entry name" value="OS03G0429900 PROTEIN"/>
    <property type="match status" value="1"/>
</dbReference>
<dbReference type="InterPro" id="IPR003871">
    <property type="entry name" value="RFA1B/D_OB_1st"/>
</dbReference>
<reference evidence="3" key="1">
    <citation type="journal article" date="2011" name="Nat. Genet.">
        <title>The Arabidopsis lyrata genome sequence and the basis of rapid genome size change.</title>
        <authorList>
            <person name="Hu T.T."/>
            <person name="Pattyn P."/>
            <person name="Bakker E.G."/>
            <person name="Cao J."/>
            <person name="Cheng J.-F."/>
            <person name="Clark R.M."/>
            <person name="Fahlgren N."/>
            <person name="Fawcett J.A."/>
            <person name="Grimwood J."/>
            <person name="Gundlach H."/>
            <person name="Haberer G."/>
            <person name="Hollister J.D."/>
            <person name="Ossowski S."/>
            <person name="Ottilar R.P."/>
            <person name="Salamov A.A."/>
            <person name="Schneeberger K."/>
            <person name="Spannagl M."/>
            <person name="Wang X."/>
            <person name="Yang L."/>
            <person name="Nasrallah M.E."/>
            <person name="Bergelson J."/>
            <person name="Carrington J.C."/>
            <person name="Gaut B.S."/>
            <person name="Schmutz J."/>
            <person name="Mayer K.F.X."/>
            <person name="Van de Peer Y."/>
            <person name="Grigoriev I.V."/>
            <person name="Nordborg M."/>
            <person name="Weigel D."/>
            <person name="Guo Y.-L."/>
        </authorList>
    </citation>
    <scope>NUCLEOTIDE SEQUENCE [LARGE SCALE GENOMIC DNA]</scope>
    <source>
        <strain evidence="3">cv. MN47</strain>
    </source>
</reference>
<protein>
    <recommendedName>
        <fullName evidence="1">Replication protein A 70 kDa DNA-binding subunit B/D first OB fold domain-containing protein</fullName>
    </recommendedName>
</protein>
<dbReference type="STRING" id="81972.D7MN65"/>
<dbReference type="Gene3D" id="2.40.50.140">
    <property type="entry name" value="Nucleic acid-binding proteins"/>
    <property type="match status" value="1"/>
</dbReference>
<dbReference type="SUPFAM" id="SSF50249">
    <property type="entry name" value="Nucleic acid-binding proteins"/>
    <property type="match status" value="1"/>
</dbReference>